<protein>
    <submittedName>
        <fullName evidence="2">Uncharacterized protein</fullName>
    </submittedName>
</protein>
<dbReference type="Proteomes" id="UP000295807">
    <property type="component" value="Unassembled WGS sequence"/>
</dbReference>
<feature type="transmembrane region" description="Helical" evidence="1">
    <location>
        <begin position="39"/>
        <end position="57"/>
    </location>
</feature>
<evidence type="ECO:0000256" key="1">
    <source>
        <dbReference type="SAM" id="Phobius"/>
    </source>
</evidence>
<organism evidence="2 3">
    <name type="scientific">Anseongella ginsenosidimutans</name>
    <dbReference type="NCBI Taxonomy" id="496056"/>
    <lineage>
        <taxon>Bacteria</taxon>
        <taxon>Pseudomonadati</taxon>
        <taxon>Bacteroidota</taxon>
        <taxon>Sphingobacteriia</taxon>
        <taxon>Sphingobacteriales</taxon>
        <taxon>Sphingobacteriaceae</taxon>
        <taxon>Anseongella</taxon>
    </lineage>
</organism>
<proteinExistence type="predicted"/>
<feature type="transmembrane region" description="Helical" evidence="1">
    <location>
        <begin position="64"/>
        <end position="81"/>
    </location>
</feature>
<keyword evidence="1" id="KW-0472">Membrane</keyword>
<evidence type="ECO:0000313" key="2">
    <source>
        <dbReference type="EMBL" id="TCS87421.1"/>
    </source>
</evidence>
<name>A0A4R3KRP7_9SPHI</name>
<dbReference type="AlphaFoldDB" id="A0A4R3KRP7"/>
<dbReference type="RefSeq" id="WP_132129228.1">
    <property type="nucleotide sequence ID" value="NZ_CP042432.1"/>
</dbReference>
<keyword evidence="3" id="KW-1185">Reference proteome</keyword>
<gene>
    <name evidence="2" type="ORF">EDD80_105236</name>
</gene>
<evidence type="ECO:0000313" key="3">
    <source>
        <dbReference type="Proteomes" id="UP000295807"/>
    </source>
</evidence>
<reference evidence="2 3" key="1">
    <citation type="submission" date="2019-03" db="EMBL/GenBank/DDBJ databases">
        <title>Genomic Encyclopedia of Type Strains, Phase IV (KMG-IV): sequencing the most valuable type-strain genomes for metagenomic binning, comparative biology and taxonomic classification.</title>
        <authorList>
            <person name="Goeker M."/>
        </authorList>
    </citation>
    <scope>NUCLEOTIDE SEQUENCE [LARGE SCALE GENOMIC DNA]</scope>
    <source>
        <strain evidence="2 3">DSM 21100</strain>
    </source>
</reference>
<keyword evidence="1" id="KW-1133">Transmembrane helix</keyword>
<sequence length="82" mass="8989">MKKHHVPTEHYYIPLGLFLLNCCLVHFLFLLVAGASYAVSYKTAVGAAGLALIFTIAGKSRSGILLASLFYILLLLYPLLFS</sequence>
<accession>A0A4R3KRP7</accession>
<comment type="caution">
    <text evidence="2">The sequence shown here is derived from an EMBL/GenBank/DDBJ whole genome shotgun (WGS) entry which is preliminary data.</text>
</comment>
<feature type="transmembrane region" description="Helical" evidence="1">
    <location>
        <begin position="12"/>
        <end position="33"/>
    </location>
</feature>
<dbReference type="EMBL" id="SMAD01000005">
    <property type="protein sequence ID" value="TCS87421.1"/>
    <property type="molecule type" value="Genomic_DNA"/>
</dbReference>
<keyword evidence="1" id="KW-0812">Transmembrane</keyword>